<dbReference type="STRING" id="35622.SAMN04489764_4151"/>
<dbReference type="OrthoDB" id="1273722at2"/>
<dbReference type="InterPro" id="IPR006827">
    <property type="entry name" value="Lant_deHydtase_N"/>
</dbReference>
<organism evidence="3 4">
    <name type="scientific">Thermostaphylospora chromogena</name>
    <dbReference type="NCBI Taxonomy" id="35622"/>
    <lineage>
        <taxon>Bacteria</taxon>
        <taxon>Bacillati</taxon>
        <taxon>Actinomycetota</taxon>
        <taxon>Actinomycetes</taxon>
        <taxon>Streptosporangiales</taxon>
        <taxon>Thermomonosporaceae</taxon>
        <taxon>Thermostaphylospora</taxon>
    </lineage>
</organism>
<name>A0A1H1H960_9ACTN</name>
<gene>
    <name evidence="3" type="ORF">SAMN04489764_4151</name>
</gene>
<protein>
    <submittedName>
        <fullName evidence="3">Thiopeptide-type bacteriocin biosynthesis domain-containing protein</fullName>
    </submittedName>
</protein>
<dbReference type="AlphaFoldDB" id="A0A1H1H960"/>
<keyword evidence="4" id="KW-1185">Reference proteome</keyword>
<evidence type="ECO:0000313" key="3">
    <source>
        <dbReference type="EMBL" id="SDR21668.1"/>
    </source>
</evidence>
<dbReference type="Proteomes" id="UP000217103">
    <property type="component" value="Unassembled WGS sequence"/>
</dbReference>
<feature type="domain" description="Thiopeptide-type bacteriocin biosynthesis" evidence="2">
    <location>
        <begin position="727"/>
        <end position="966"/>
    </location>
</feature>
<dbReference type="Pfam" id="PF14028">
    <property type="entry name" value="Lant_dehydr_C"/>
    <property type="match status" value="1"/>
</dbReference>
<accession>A0A1H1H960</accession>
<dbReference type="InterPro" id="IPR023809">
    <property type="entry name" value="Thiopep_bacteriocin_synth_dom"/>
</dbReference>
<dbReference type="NCBIfam" id="TIGR03891">
    <property type="entry name" value="thiopep_ocin"/>
    <property type="match status" value="1"/>
</dbReference>
<sequence length="978" mass="108759">MELPRYEVAPTVMVRTPFLPVLPRSPEPVPLEAVWVASPSLARLYEQYTADPSAVPDKRRRRLTDALARYEIRARTRPTPFGLFSGVGAVSWGERLDLRVGPREEFRRFARLEFTQVQALVRDLEREQTHRGELTLYANPAMHRHAGRVFLYHRDLHGTKSSGETLSVRFTPPLEAVVEWAREPIAYTVLLDKLLARHPDVPTEVLRDFLDELIDQGLLLSTLRPTMADADPLGRLVAELGERSSPAAQRARRIAAAVAAYRAEPLGAGAGQLRELLAELGDGVDRERCVQVDMSVPISGTLPAELAEAARRALDALFRLSPLETTPAHLASYAEEFAERYGEREVPILELLDEHIGLGPPAGYANPRPAASRRVAAASPPHAGFLRTLAARAQASGALEVELTGEELARLDPPSGHHPPSVDMFLLLARTGDDWLAVLSPVGTGIPAGRAFGRFWHLDERLADHVRRCARHEAEAETDALIADIGYAHPDGHVSNLMLVPRAHAAEITLGATPADFGRHLPLSDIVVGLAGGRLYARSRTLGRRVLVRSAHMVTPLNAPNAVRLLMELSEQGMWRPAWDWGELAGRPALPRVRVGRIVLAPARWRLPERPDGTPDPDADLERWCAEWSVPRYVYAGQFDNRLLLDLASDSGRELLRQQMRKGVEAVEEALPGPEHAAARGHDGSAYMAEVVISLLADRPRPTPAPPVRDDTVYPTAARLVPPGRDWWYFKLYGPSSLQNTVLRRLGERLDEEWFFVRYADPQPHLRIRVRARGASPFPVMADLLDQGLVADVRLAVYDRELERYGGVTAMEESERVFCAETHSIIRLLSLTGRGRRDRPGAEADAQDLAALSIDTLLTGLGLSRPERVAVYRSMRDGYAEEFADDPGLDRKRLNREVNERKRRLRALLHGDPPDEDVRRWRAEFSAVLADVGSAPPAVPSLVHMHANRLGLTRSEEYRVIHRLYEVGKDILHRTAAP</sequence>
<dbReference type="Pfam" id="PF04738">
    <property type="entry name" value="Lant_dehydr_N"/>
    <property type="match status" value="1"/>
</dbReference>
<dbReference type="RefSeq" id="WP_131815590.1">
    <property type="nucleotide sequence ID" value="NZ_FNKK01000002.1"/>
</dbReference>
<evidence type="ECO:0000313" key="4">
    <source>
        <dbReference type="Proteomes" id="UP000217103"/>
    </source>
</evidence>
<proteinExistence type="predicted"/>
<evidence type="ECO:0000259" key="1">
    <source>
        <dbReference type="Pfam" id="PF04738"/>
    </source>
</evidence>
<feature type="domain" description="Lantibiotic dehydratase N-terminal" evidence="1">
    <location>
        <begin position="31"/>
        <end position="656"/>
    </location>
</feature>
<evidence type="ECO:0000259" key="2">
    <source>
        <dbReference type="Pfam" id="PF14028"/>
    </source>
</evidence>
<reference evidence="3 4" key="1">
    <citation type="submission" date="2016-10" db="EMBL/GenBank/DDBJ databases">
        <authorList>
            <person name="de Groot N.N."/>
        </authorList>
    </citation>
    <scope>NUCLEOTIDE SEQUENCE [LARGE SCALE GENOMIC DNA]</scope>
    <source>
        <strain evidence="3 4">DSM 43794</strain>
    </source>
</reference>
<dbReference type="EMBL" id="FNKK01000002">
    <property type="protein sequence ID" value="SDR21668.1"/>
    <property type="molecule type" value="Genomic_DNA"/>
</dbReference>